<evidence type="ECO:0000313" key="8">
    <source>
        <dbReference type="EMBL" id="MBB4750612.1"/>
    </source>
</evidence>
<feature type="domain" description="Xylulose 5-phosphate/Fructose 6-phosphate phosphoketolase C-terminal" evidence="5">
    <location>
        <begin position="601"/>
        <end position="802"/>
    </location>
</feature>
<dbReference type="InterPro" id="IPR018969">
    <property type="entry name" value="Xul5P/Fru6P_PKetolase_C"/>
</dbReference>
<dbReference type="EC" id="4.1.2.9" evidence="8"/>
<sequence length="809" mass="89453">MTAVSDHRAATFDQQELVQKLAAPNDAEIASLDAWWRANNYLTVGQIYLQGNPLLREKLTSEHIKPRLLGHWGTSPGLSLIYAHVSRLIKQTGQQAIYLAGPGHGGPALVAAGYLEGTYSEVYPKVGLDEGGMLHLFRQFSSPGGIPSHVSVTTPGSIHEGGELGYVLVHAFGAVMDNPDLLAIAVVGDGEAETGPLEGSWKGVSFLNPAHDGAVLPILHLNGAKIAGPTVLARKDPAEVRKLFEGHGYDVLEVEGEDLPGMHHRFAAVLAEAWGKIRSIQTAARGGQWDGTRPHWPLIVMRTPKGWTGPEKIDGIKVTGTWRSHQVPLSGVKGNDDHLAELEKWLRSYKPEELFDATGAPVAKIMDLNPPGDLRMSATPHANGGLLTKDLDMPDFRDYAIDVKQPAQGRAESTRKLGELMRDLYTRNPDRFRLFCPDETNSNRLGAVFEVSDRGFMESVNDEDVKISNTGRVMEVLSEHNCHGWLEGYNLTGRHGMFATYEAFAMVSASQTVQHGKWLQEAAHLPWRAKVPSLNILLTSTAWRNDHNGFSHQGPGLIQVVLQQRGDVARVYLPPDANTLLSVADHCFRSRSYVNLIVIDKQPQLQWLTMDQAIEHCTKGAGIWEWAGNDDGERDPDVVLACAGDVVTMETVAAAQILNEKLPQMKVRVVNVVNLMTLPRPKDHPHGMPETMFRELFTDHVDVVFAFHGYPGAIHQLVHGRPDADRFRVRGFIEEGTTTTPFDMTVRNRASRYHLVMDAINNAKRLPAGASELKAWCQAQLAKHEQYVVEHLEDMPEVRDWSLGDWAEH</sequence>
<dbReference type="EMBL" id="JACHNC010000001">
    <property type="protein sequence ID" value="MBB4750612.1"/>
    <property type="molecule type" value="Genomic_DNA"/>
</dbReference>
<dbReference type="PROSITE" id="PS60002">
    <property type="entry name" value="PHOSPHOKETOLASE_1"/>
    <property type="match status" value="1"/>
</dbReference>
<dbReference type="Pfam" id="PF09363">
    <property type="entry name" value="XFP_C"/>
    <property type="match status" value="1"/>
</dbReference>
<name>A0A7W7HHI5_9ACTN</name>
<comment type="caution">
    <text evidence="8">The sequence shown here is derived from an EMBL/GenBank/DDBJ whole genome shotgun (WGS) entry which is preliminary data.</text>
</comment>
<comment type="similarity">
    <text evidence="2">Belongs to the XFP family.</text>
</comment>
<dbReference type="Gene3D" id="3.40.50.970">
    <property type="match status" value="2"/>
</dbReference>
<organism evidence="8 9">
    <name type="scientific">Actinoplanes lobatus</name>
    <dbReference type="NCBI Taxonomy" id="113568"/>
    <lineage>
        <taxon>Bacteria</taxon>
        <taxon>Bacillati</taxon>
        <taxon>Actinomycetota</taxon>
        <taxon>Actinomycetes</taxon>
        <taxon>Micromonosporales</taxon>
        <taxon>Micromonosporaceae</taxon>
        <taxon>Actinoplanes</taxon>
    </lineage>
</organism>
<dbReference type="Pfam" id="PF03894">
    <property type="entry name" value="XFP"/>
    <property type="match status" value="1"/>
</dbReference>
<dbReference type="GO" id="GO:0047905">
    <property type="term" value="F:fructose-6-phosphate phosphoketolase activity"/>
    <property type="evidence" value="ECO:0007669"/>
    <property type="project" value="UniProtKB-EC"/>
</dbReference>
<evidence type="ECO:0000256" key="4">
    <source>
        <dbReference type="ARBA" id="ARBA00023239"/>
    </source>
</evidence>
<gene>
    <name evidence="7" type="primary">xfp</name>
    <name evidence="7" type="ORF">Alo02nite_70400</name>
    <name evidence="8" type="ORF">BJ964_004773</name>
</gene>
<dbReference type="PANTHER" id="PTHR31273:SF0">
    <property type="entry name" value="PHOSPHOKETOLASE-RELATED"/>
    <property type="match status" value="1"/>
</dbReference>
<dbReference type="PANTHER" id="PTHR31273">
    <property type="entry name" value="PHOSPHOKETOLASE-RELATED"/>
    <property type="match status" value="1"/>
</dbReference>
<dbReference type="EC" id="4.1.2.22" evidence="8"/>
<dbReference type="EMBL" id="BOMP01000120">
    <property type="protein sequence ID" value="GIE44142.1"/>
    <property type="molecule type" value="Genomic_DNA"/>
</dbReference>
<dbReference type="InterPro" id="IPR018970">
    <property type="entry name" value="Xul5P/Fru6P_PKetolase_N"/>
</dbReference>
<reference evidence="7 10" key="2">
    <citation type="submission" date="2021-01" db="EMBL/GenBank/DDBJ databases">
        <title>Whole genome shotgun sequence of Actinoplanes lobatus NBRC 12513.</title>
        <authorList>
            <person name="Komaki H."/>
            <person name="Tamura T."/>
        </authorList>
    </citation>
    <scope>NUCLEOTIDE SEQUENCE [LARGE SCALE GENOMIC DNA]</scope>
    <source>
        <strain evidence="7 10">NBRC 12513</strain>
    </source>
</reference>
<accession>A0A7W7HHI5</accession>
<dbReference type="PROSITE" id="PS60003">
    <property type="entry name" value="PHOSPHOKETOLASE_2"/>
    <property type="match status" value="1"/>
</dbReference>
<evidence type="ECO:0000313" key="10">
    <source>
        <dbReference type="Proteomes" id="UP000631312"/>
    </source>
</evidence>
<dbReference type="Pfam" id="PF09364">
    <property type="entry name" value="XFP_N"/>
    <property type="match status" value="1"/>
</dbReference>
<dbReference type="SUPFAM" id="SSF52518">
    <property type="entry name" value="Thiamin diphosphate-binding fold (THDP-binding)"/>
    <property type="match status" value="2"/>
</dbReference>
<evidence type="ECO:0000313" key="9">
    <source>
        <dbReference type="Proteomes" id="UP000590511"/>
    </source>
</evidence>
<dbReference type="PIRSF" id="PIRSF017245">
    <property type="entry name" value="Phosphoketolase"/>
    <property type="match status" value="1"/>
</dbReference>
<dbReference type="GO" id="GO:0005975">
    <property type="term" value="P:carbohydrate metabolic process"/>
    <property type="evidence" value="ECO:0007669"/>
    <property type="project" value="InterPro"/>
</dbReference>
<dbReference type="InterPro" id="IPR005593">
    <property type="entry name" value="Xul5P/Fru6P_PKetolase"/>
</dbReference>
<protein>
    <submittedName>
        <fullName evidence="7 8">Phosphoketolase</fullName>
        <ecNumber evidence="8">4.1.2.22</ecNumber>
        <ecNumber evidence="8">4.1.2.9</ecNumber>
    </submittedName>
</protein>
<dbReference type="NCBIfam" id="NF003619">
    <property type="entry name" value="PRK05261.1-4"/>
    <property type="match status" value="1"/>
</dbReference>
<dbReference type="Proteomes" id="UP000590511">
    <property type="component" value="Unassembled WGS sequence"/>
</dbReference>
<dbReference type="Gene3D" id="3.40.50.920">
    <property type="match status" value="1"/>
</dbReference>
<evidence type="ECO:0000259" key="5">
    <source>
        <dbReference type="Pfam" id="PF09363"/>
    </source>
</evidence>
<dbReference type="InterPro" id="IPR029061">
    <property type="entry name" value="THDP-binding"/>
</dbReference>
<dbReference type="InterPro" id="IPR019789">
    <property type="entry name" value="Xul5P/Fru6P_PKetolase_ThDP_BS"/>
</dbReference>
<dbReference type="GO" id="GO:0050193">
    <property type="term" value="F:phosphoketolase activity"/>
    <property type="evidence" value="ECO:0007669"/>
    <property type="project" value="UniProtKB-EC"/>
</dbReference>
<evidence type="ECO:0000256" key="2">
    <source>
        <dbReference type="ARBA" id="ARBA00005623"/>
    </source>
</evidence>
<keyword evidence="4 8" id="KW-0456">Lyase</keyword>
<dbReference type="Proteomes" id="UP000631312">
    <property type="component" value="Unassembled WGS sequence"/>
</dbReference>
<evidence type="ECO:0000256" key="3">
    <source>
        <dbReference type="ARBA" id="ARBA00023052"/>
    </source>
</evidence>
<feature type="domain" description="Xylulose 5-phosphate/Fructose 6-phosphate phosphoketolase N-terminal" evidence="6">
    <location>
        <begin position="26"/>
        <end position="386"/>
    </location>
</feature>
<evidence type="ECO:0000259" key="6">
    <source>
        <dbReference type="Pfam" id="PF09364"/>
    </source>
</evidence>
<keyword evidence="3" id="KW-0786">Thiamine pyrophosphate</keyword>
<proteinExistence type="inferred from homology"/>
<dbReference type="InterPro" id="IPR009014">
    <property type="entry name" value="Transketo_C/PFOR_II"/>
</dbReference>
<dbReference type="InterPro" id="IPR019790">
    <property type="entry name" value="Xul5P/Fru6P_PKetolase_CS"/>
</dbReference>
<evidence type="ECO:0000313" key="7">
    <source>
        <dbReference type="EMBL" id="GIE44142.1"/>
    </source>
</evidence>
<comment type="cofactor">
    <cofactor evidence="1">
        <name>thiamine diphosphate</name>
        <dbReference type="ChEBI" id="CHEBI:58937"/>
    </cofactor>
</comment>
<keyword evidence="10" id="KW-1185">Reference proteome</keyword>
<dbReference type="AlphaFoldDB" id="A0A7W7HHI5"/>
<dbReference type="GO" id="GO:0000287">
    <property type="term" value="F:magnesium ion binding"/>
    <property type="evidence" value="ECO:0007669"/>
    <property type="project" value="UniProtKB-ARBA"/>
</dbReference>
<evidence type="ECO:0000256" key="1">
    <source>
        <dbReference type="ARBA" id="ARBA00001964"/>
    </source>
</evidence>
<reference evidence="8 9" key="1">
    <citation type="submission" date="2020-08" db="EMBL/GenBank/DDBJ databases">
        <title>Sequencing the genomes of 1000 actinobacteria strains.</title>
        <authorList>
            <person name="Klenk H.-P."/>
        </authorList>
    </citation>
    <scope>NUCLEOTIDE SEQUENCE [LARGE SCALE GENOMIC DNA]</scope>
    <source>
        <strain evidence="8 9">DSM 43150</strain>
    </source>
</reference>